<dbReference type="Proteomes" id="UP000580250">
    <property type="component" value="Unassembled WGS sequence"/>
</dbReference>
<gene>
    <name evidence="1" type="ORF">MENT_LOCUS24250</name>
</gene>
<name>A0A6V7VCG4_MELEN</name>
<reference evidence="1 2" key="1">
    <citation type="submission" date="2020-08" db="EMBL/GenBank/DDBJ databases">
        <authorList>
            <person name="Koutsovoulos G."/>
            <person name="Danchin GJ E."/>
        </authorList>
    </citation>
    <scope>NUCLEOTIDE SEQUENCE [LARGE SCALE GENOMIC DNA]</scope>
</reference>
<protein>
    <submittedName>
        <fullName evidence="1">Uncharacterized protein</fullName>
    </submittedName>
</protein>
<sequence>MKERRRRNCVEKLKSQKIEKKIFLWILKGEQKVCLERREKRKKSWLSIDYYFIFYLLN</sequence>
<evidence type="ECO:0000313" key="2">
    <source>
        <dbReference type="Proteomes" id="UP000580250"/>
    </source>
</evidence>
<accession>A0A6V7VCG4</accession>
<proteinExistence type="predicted"/>
<dbReference type="AlphaFoldDB" id="A0A6V7VCG4"/>
<organism evidence="1 2">
    <name type="scientific">Meloidogyne enterolobii</name>
    <name type="common">Root-knot nematode worm</name>
    <name type="synonym">Meloidogyne mayaguensis</name>
    <dbReference type="NCBI Taxonomy" id="390850"/>
    <lineage>
        <taxon>Eukaryota</taxon>
        <taxon>Metazoa</taxon>
        <taxon>Ecdysozoa</taxon>
        <taxon>Nematoda</taxon>
        <taxon>Chromadorea</taxon>
        <taxon>Rhabditida</taxon>
        <taxon>Tylenchina</taxon>
        <taxon>Tylenchomorpha</taxon>
        <taxon>Tylenchoidea</taxon>
        <taxon>Meloidogynidae</taxon>
        <taxon>Meloidogyninae</taxon>
        <taxon>Meloidogyne</taxon>
    </lineage>
</organism>
<evidence type="ECO:0000313" key="1">
    <source>
        <dbReference type="EMBL" id="CAD2172686.1"/>
    </source>
</evidence>
<dbReference type="EMBL" id="CAJEWN010000204">
    <property type="protein sequence ID" value="CAD2172686.1"/>
    <property type="molecule type" value="Genomic_DNA"/>
</dbReference>
<comment type="caution">
    <text evidence="1">The sequence shown here is derived from an EMBL/GenBank/DDBJ whole genome shotgun (WGS) entry which is preliminary data.</text>
</comment>